<dbReference type="PIR" id="C97258">
    <property type="entry name" value="C97258"/>
</dbReference>
<dbReference type="GO" id="GO:1901982">
    <property type="term" value="F:maltose binding"/>
    <property type="evidence" value="ECO:0007669"/>
    <property type="project" value="TreeGrafter"/>
</dbReference>
<feature type="chain" id="PRO_5004321720" evidence="4">
    <location>
        <begin position="24"/>
        <end position="432"/>
    </location>
</feature>
<evidence type="ECO:0000313" key="5">
    <source>
        <dbReference type="EMBL" id="AAK80854.1"/>
    </source>
</evidence>
<dbReference type="Pfam" id="PF13416">
    <property type="entry name" value="SBP_bac_8"/>
    <property type="match status" value="1"/>
</dbReference>
<dbReference type="OrthoDB" id="9768630at2"/>
<dbReference type="STRING" id="272562.CA_C2912"/>
<comment type="similarity">
    <text evidence="1">Belongs to the bacterial solute-binding protein 1 family.</text>
</comment>
<evidence type="ECO:0000256" key="2">
    <source>
        <dbReference type="ARBA" id="ARBA00022448"/>
    </source>
</evidence>
<keyword evidence="2" id="KW-0813">Transport</keyword>
<dbReference type="PATRIC" id="fig|272562.8.peg.3097"/>
<keyword evidence="6" id="KW-1185">Reference proteome</keyword>
<keyword evidence="3 4" id="KW-0732">Signal</keyword>
<dbReference type="RefSeq" id="WP_010966195.1">
    <property type="nucleotide sequence ID" value="NC_003030.1"/>
</dbReference>
<organism evidence="5 6">
    <name type="scientific">Clostridium acetobutylicum (strain ATCC 824 / DSM 792 / JCM 1419 / IAM 19013 / LMG 5710 / NBRC 13948 / NRRL B-527 / VKM B-1787 / 2291 / W)</name>
    <dbReference type="NCBI Taxonomy" id="272562"/>
    <lineage>
        <taxon>Bacteria</taxon>
        <taxon>Bacillati</taxon>
        <taxon>Bacillota</taxon>
        <taxon>Clostridia</taxon>
        <taxon>Eubacteriales</taxon>
        <taxon>Clostridiaceae</taxon>
        <taxon>Clostridium</taxon>
    </lineage>
</organism>
<protein>
    <submittedName>
        <fullName evidence="5">Sugar-binding periplasmic protein</fullName>
    </submittedName>
</protein>
<dbReference type="GO" id="GO:0055052">
    <property type="term" value="C:ATP-binding cassette (ABC) transporter complex, substrate-binding subunit-containing"/>
    <property type="evidence" value="ECO:0007669"/>
    <property type="project" value="TreeGrafter"/>
</dbReference>
<dbReference type="KEGG" id="cac:CA_C2912"/>
<dbReference type="InterPro" id="IPR006059">
    <property type="entry name" value="SBP"/>
</dbReference>
<dbReference type="SUPFAM" id="SSF53850">
    <property type="entry name" value="Periplasmic binding protein-like II"/>
    <property type="match status" value="1"/>
</dbReference>
<dbReference type="GO" id="GO:0042956">
    <property type="term" value="P:maltodextrin transmembrane transport"/>
    <property type="evidence" value="ECO:0007669"/>
    <property type="project" value="TreeGrafter"/>
</dbReference>
<dbReference type="DNASU" id="1119095"/>
<dbReference type="Proteomes" id="UP000000814">
    <property type="component" value="Chromosome"/>
</dbReference>
<sequence>MKRFLKKIFVAVMCSSMVFYVSACTNTLNNTSPVKHDKKVNQKKSSITIWINNKDQNIIKDQINAFNKKYDYITVNTVFMSEDDIIKNYENNTKDNLKLPDVVEIGDLSASKFVNKFSGKLVNLSSDSDIKNDMFLSNKIHNLTKNSRVYGYPWYTQPVFMFYRSDIMHSLNINTDDIKTWKDYNDLGNKVKQNGKNLIYLSDLSDIYDVQNSELGVNFLDNNDKINIEDNKFKEAASFVFDIIKGNTNISIQPGKDITKAFASGEIVSMMSTPEEILYLEKNYPNLKGKVSLERLPAFEQGGNNTAYKDGMNLLVTDNEKNKTYSEQFAKFVTSNEKAAYNQFSIYALCSSNSSAYSYDKMHEKNDYMGGCDVYEMYMNAAKMFSDVKYYKDYSDIKNYIVKEIGSEAAQNKGIDEIITNMQKTLADRYNK</sequence>
<dbReference type="Gene3D" id="3.40.190.10">
    <property type="entry name" value="Periplasmic binding protein-like II"/>
    <property type="match status" value="1"/>
</dbReference>
<dbReference type="GO" id="GO:0015768">
    <property type="term" value="P:maltose transport"/>
    <property type="evidence" value="ECO:0007669"/>
    <property type="project" value="TreeGrafter"/>
</dbReference>
<accession>Q97F41</accession>
<evidence type="ECO:0000256" key="1">
    <source>
        <dbReference type="ARBA" id="ARBA00008520"/>
    </source>
</evidence>
<reference evidence="5 6" key="1">
    <citation type="journal article" date="2001" name="J. Bacteriol.">
        <title>Genome sequence and comparative analysis of the solvent-producing bacterium Clostridium acetobutylicum.</title>
        <authorList>
            <person name="Nolling J."/>
            <person name="Breton G."/>
            <person name="Omelchenko M.V."/>
            <person name="Makarova K.S."/>
            <person name="Zeng Q."/>
            <person name="Gibson R."/>
            <person name="Lee H.M."/>
            <person name="Dubois J."/>
            <person name="Qiu D."/>
            <person name="Hitti J."/>
            <person name="Wolf Y.I."/>
            <person name="Tatusov R.L."/>
            <person name="Sabathe F."/>
            <person name="Doucette-Stamm L."/>
            <person name="Soucaille P."/>
            <person name="Daly M.J."/>
            <person name="Bennett G.N."/>
            <person name="Koonin E.V."/>
            <person name="Smith D.R."/>
        </authorList>
    </citation>
    <scope>NUCLEOTIDE SEQUENCE [LARGE SCALE GENOMIC DNA]</scope>
    <source>
        <strain evidence="6">ATCC 824 / DSM 792 / JCM 1419 / LMG 5710 / VKM B-1787</strain>
    </source>
</reference>
<dbReference type="PANTHER" id="PTHR30061:SF50">
    <property type="entry name" value="MALTOSE_MALTODEXTRIN-BINDING PERIPLASMIC PROTEIN"/>
    <property type="match status" value="1"/>
</dbReference>
<proteinExistence type="inferred from homology"/>
<gene>
    <name evidence="5" type="primary">araN</name>
    <name evidence="5" type="ordered locus">CA_C2912</name>
</gene>
<dbReference type="AlphaFoldDB" id="Q97F41"/>
<dbReference type="PANTHER" id="PTHR30061">
    <property type="entry name" value="MALTOSE-BINDING PERIPLASMIC PROTEIN"/>
    <property type="match status" value="1"/>
</dbReference>
<evidence type="ECO:0000313" key="6">
    <source>
        <dbReference type="Proteomes" id="UP000000814"/>
    </source>
</evidence>
<evidence type="ECO:0000256" key="4">
    <source>
        <dbReference type="SAM" id="SignalP"/>
    </source>
</evidence>
<dbReference type="EMBL" id="AE001437">
    <property type="protein sequence ID" value="AAK80854.1"/>
    <property type="molecule type" value="Genomic_DNA"/>
</dbReference>
<name>Q97F41_CLOAB</name>
<dbReference type="eggNOG" id="COG1653">
    <property type="taxonomic scope" value="Bacteria"/>
</dbReference>
<dbReference type="HOGENOM" id="CLU_677393_0_0_9"/>
<feature type="signal peptide" evidence="4">
    <location>
        <begin position="1"/>
        <end position="23"/>
    </location>
</feature>
<evidence type="ECO:0000256" key="3">
    <source>
        <dbReference type="ARBA" id="ARBA00022729"/>
    </source>
</evidence>